<dbReference type="Pfam" id="PF00892">
    <property type="entry name" value="EamA"/>
    <property type="match status" value="2"/>
</dbReference>
<dbReference type="SUPFAM" id="SSF103481">
    <property type="entry name" value="Multidrug resistance efflux transporter EmrE"/>
    <property type="match status" value="2"/>
</dbReference>
<dbReference type="InterPro" id="IPR000620">
    <property type="entry name" value="EamA_dom"/>
</dbReference>
<feature type="transmembrane region" description="Helical" evidence="1">
    <location>
        <begin position="145"/>
        <end position="165"/>
    </location>
</feature>
<dbReference type="InterPro" id="IPR037185">
    <property type="entry name" value="EmrE-like"/>
</dbReference>
<evidence type="ECO:0000313" key="3">
    <source>
        <dbReference type="EMBL" id="EEF57937.1"/>
    </source>
</evidence>
<comment type="caution">
    <text evidence="3">The sequence shown here is derived from an EMBL/GenBank/DDBJ whole genome shotgun (WGS) entry which is preliminary data.</text>
</comment>
<dbReference type="Gene3D" id="1.10.3730.20">
    <property type="match status" value="1"/>
</dbReference>
<feature type="transmembrane region" description="Helical" evidence="1">
    <location>
        <begin position="65"/>
        <end position="82"/>
    </location>
</feature>
<evidence type="ECO:0000259" key="2">
    <source>
        <dbReference type="Pfam" id="PF00892"/>
    </source>
</evidence>
<protein>
    <recommendedName>
        <fullName evidence="2">EamA domain-containing protein</fullName>
    </recommendedName>
</protein>
<feature type="transmembrane region" description="Helical" evidence="1">
    <location>
        <begin position="261"/>
        <end position="279"/>
    </location>
</feature>
<feature type="transmembrane region" description="Helical" evidence="1">
    <location>
        <begin position="119"/>
        <end position="139"/>
    </location>
</feature>
<feature type="transmembrane region" description="Helical" evidence="1">
    <location>
        <begin position="238"/>
        <end position="255"/>
    </location>
</feature>
<dbReference type="AlphaFoldDB" id="B9XQB3"/>
<sequence>MNKRLGLFQIHGAAVLAGFTGLFGKWLDVSPVIITAGRTVFGSVALLITIRLMGSTVRLNSRKELLALMISGGLLAAHWLTFFKSIQVSTVAVGVLAFSSFPIFVTLLEPLAFKERFQFVDLITAAVVVAGLALVVPVLDLRNNITQGVLWGILSGLTYALLSLFSRSSIRTIPALTVAFYQQLFVVLLTLPFAFASHEKITINSFWLLLLLGLVFTALLQSLLVASLRHIRAQTASIVISLEPVYSVVLATVLLHEIPTARTLIGGVLICGAVFAAMLQHMKAKAQGAELKSCPVRVD</sequence>
<evidence type="ECO:0000256" key="1">
    <source>
        <dbReference type="SAM" id="Phobius"/>
    </source>
</evidence>
<gene>
    <name evidence="3" type="ORF">Cflav_PD1112</name>
</gene>
<accession>B9XQB3</accession>
<dbReference type="GO" id="GO:0016020">
    <property type="term" value="C:membrane"/>
    <property type="evidence" value="ECO:0007669"/>
    <property type="project" value="InterPro"/>
</dbReference>
<keyword evidence="4" id="KW-1185">Reference proteome</keyword>
<organism evidence="3 4">
    <name type="scientific">Pedosphaera parvula (strain Ellin514)</name>
    <dbReference type="NCBI Taxonomy" id="320771"/>
    <lineage>
        <taxon>Bacteria</taxon>
        <taxon>Pseudomonadati</taxon>
        <taxon>Verrucomicrobiota</taxon>
        <taxon>Pedosphaerae</taxon>
        <taxon>Pedosphaerales</taxon>
        <taxon>Pedosphaeraceae</taxon>
        <taxon>Pedosphaera</taxon>
    </lineage>
</organism>
<keyword evidence="1" id="KW-0472">Membrane</keyword>
<dbReference type="PANTHER" id="PTHR22911">
    <property type="entry name" value="ACYL-MALONYL CONDENSING ENZYME-RELATED"/>
    <property type="match status" value="1"/>
</dbReference>
<evidence type="ECO:0000313" key="4">
    <source>
        <dbReference type="Proteomes" id="UP000003688"/>
    </source>
</evidence>
<name>B9XQB3_PEDPL</name>
<keyword evidence="1" id="KW-0812">Transmembrane</keyword>
<dbReference type="STRING" id="320771.Cflav_PD1112"/>
<reference evidence="3 4" key="1">
    <citation type="journal article" date="2011" name="J. Bacteriol.">
        <title>Genome sequence of 'Pedosphaera parvula' Ellin514, an aerobic Verrucomicrobial isolate from pasture soil.</title>
        <authorList>
            <person name="Kant R."/>
            <person name="van Passel M.W."/>
            <person name="Sangwan P."/>
            <person name="Palva A."/>
            <person name="Lucas S."/>
            <person name="Copeland A."/>
            <person name="Lapidus A."/>
            <person name="Glavina Del Rio T."/>
            <person name="Dalin E."/>
            <person name="Tice H."/>
            <person name="Bruce D."/>
            <person name="Goodwin L."/>
            <person name="Pitluck S."/>
            <person name="Chertkov O."/>
            <person name="Larimer F.W."/>
            <person name="Land M.L."/>
            <person name="Hauser L."/>
            <person name="Brettin T.S."/>
            <person name="Detter J.C."/>
            <person name="Han S."/>
            <person name="de Vos W.M."/>
            <person name="Janssen P.H."/>
            <person name="Smidt H."/>
        </authorList>
    </citation>
    <scope>NUCLEOTIDE SEQUENCE [LARGE SCALE GENOMIC DNA]</scope>
    <source>
        <strain evidence="3 4">Ellin514</strain>
    </source>
</reference>
<feature type="transmembrane region" description="Helical" evidence="1">
    <location>
        <begin position="33"/>
        <end position="53"/>
    </location>
</feature>
<proteinExistence type="predicted"/>
<feature type="transmembrane region" description="Helical" evidence="1">
    <location>
        <begin position="172"/>
        <end position="194"/>
    </location>
</feature>
<feature type="transmembrane region" description="Helical" evidence="1">
    <location>
        <begin position="206"/>
        <end position="226"/>
    </location>
</feature>
<dbReference type="Proteomes" id="UP000003688">
    <property type="component" value="Unassembled WGS sequence"/>
</dbReference>
<dbReference type="RefSeq" id="WP_007417999.1">
    <property type="nucleotide sequence ID" value="NZ_ABOX02000053.1"/>
</dbReference>
<feature type="domain" description="EamA" evidence="2">
    <location>
        <begin position="148"/>
        <end position="276"/>
    </location>
</feature>
<feature type="transmembrane region" description="Helical" evidence="1">
    <location>
        <begin position="88"/>
        <end position="107"/>
    </location>
</feature>
<keyword evidence="1" id="KW-1133">Transmembrane helix</keyword>
<dbReference type="EMBL" id="ABOX02000053">
    <property type="protein sequence ID" value="EEF57937.1"/>
    <property type="molecule type" value="Genomic_DNA"/>
</dbReference>
<dbReference type="OrthoDB" id="9150437at2"/>
<feature type="transmembrane region" description="Helical" evidence="1">
    <location>
        <begin position="7"/>
        <end position="27"/>
    </location>
</feature>
<feature type="domain" description="EamA" evidence="2">
    <location>
        <begin position="5"/>
        <end position="136"/>
    </location>
</feature>